<dbReference type="Proteomes" id="UP000564704">
    <property type="component" value="Unassembled WGS sequence"/>
</dbReference>
<sequence length="291" mass="31132">MDRKSPSFRPCLCMREIFLLISDSYFYWEDSNLTFKIIATSMVASVVALPALAAPVDLSSWLQDGGGGWNLESDNNGVKQFGNSPPGVFHNNENSQGQSLSGSIEVQSASDNDFVGFVLGYNEGDIGGGNVGQDYLLIDWKQGTQAGWDAGLAISRVTGDIATGGTNTGSSAWQHNGVVEFLTRSNATGSNFGNTGWANNTEYTFDLEFTSSNVKVFVNDNLEIDIDASDYGGDPFADGSFGFYAFSQTGGRYAGLEEADLPPPIPVPAGFPLALSALATLGWLARRRRVN</sequence>
<evidence type="ECO:0000259" key="1">
    <source>
        <dbReference type="PROSITE" id="PS51236"/>
    </source>
</evidence>
<dbReference type="Gene3D" id="2.60.120.200">
    <property type="match status" value="1"/>
</dbReference>
<feature type="domain" description="TSP C-terminal" evidence="1">
    <location>
        <begin position="42"/>
        <end position="265"/>
    </location>
</feature>
<dbReference type="GO" id="GO:0005576">
    <property type="term" value="C:extracellular region"/>
    <property type="evidence" value="ECO:0007669"/>
    <property type="project" value="InterPro"/>
</dbReference>
<evidence type="ECO:0000313" key="2">
    <source>
        <dbReference type="EMBL" id="MRU16919.1"/>
    </source>
</evidence>
<dbReference type="Pfam" id="PF05735">
    <property type="entry name" value="TSP_C"/>
    <property type="match status" value="1"/>
</dbReference>
<comment type="caution">
    <text evidence="2">The sequence shown here is derived from an EMBL/GenBank/DDBJ whole genome shotgun (WGS) entry which is preliminary data.</text>
</comment>
<dbReference type="GO" id="GO:0007155">
    <property type="term" value="P:cell adhesion"/>
    <property type="evidence" value="ECO:0007669"/>
    <property type="project" value="InterPro"/>
</dbReference>
<dbReference type="InterPro" id="IPR008859">
    <property type="entry name" value="Thrombospondin_C"/>
</dbReference>
<keyword evidence="3" id="KW-1185">Reference proteome</keyword>
<organism evidence="2 3">
    <name type="scientific">Roseovarius bejariae</name>
    <dbReference type="NCBI Taxonomy" id="2576383"/>
    <lineage>
        <taxon>Bacteria</taxon>
        <taxon>Pseudomonadati</taxon>
        <taxon>Pseudomonadota</taxon>
        <taxon>Alphaproteobacteria</taxon>
        <taxon>Rhodobacterales</taxon>
        <taxon>Roseobacteraceae</taxon>
        <taxon>Roseovarius</taxon>
    </lineage>
</organism>
<accession>A0A844CXT8</accession>
<dbReference type="AlphaFoldDB" id="A0A844CXT8"/>
<evidence type="ECO:0000313" key="3">
    <source>
        <dbReference type="Proteomes" id="UP000564704"/>
    </source>
</evidence>
<gene>
    <name evidence="2" type="ORF">FDP25_15865</name>
</gene>
<name>A0A844CXT8_9RHOB</name>
<dbReference type="InterPro" id="IPR013320">
    <property type="entry name" value="ConA-like_dom_sf"/>
</dbReference>
<dbReference type="SUPFAM" id="SSF49899">
    <property type="entry name" value="Concanavalin A-like lectins/glucanases"/>
    <property type="match status" value="1"/>
</dbReference>
<protein>
    <submittedName>
        <fullName evidence="2">PEP-CTERM sorting domain-containing protein</fullName>
    </submittedName>
</protein>
<proteinExistence type="predicted"/>
<dbReference type="OrthoDB" id="9152117at2"/>
<reference evidence="2 3" key="1">
    <citation type="submission" date="2019-05" db="EMBL/GenBank/DDBJ databases">
        <title>Roseovarius bejariae sp. nov., a moderately halophylic bacterium isolated from a saline soil in Rambla Salada (Murcia).</title>
        <authorList>
            <person name="Castro D.J."/>
            <person name="Gomez-Altuve A."/>
            <person name="Reina J.C."/>
            <person name="Rodriguez M."/>
            <person name="Sampedro I."/>
            <person name="Llamas I."/>
            <person name="Martinez-Checa F."/>
        </authorList>
    </citation>
    <scope>NUCLEOTIDE SEQUENCE [LARGE SCALE GENOMIC DNA]</scope>
    <source>
        <strain evidence="2 3">A21</strain>
    </source>
</reference>
<dbReference type="EMBL" id="SZWE01000002">
    <property type="protein sequence ID" value="MRU16919.1"/>
    <property type="molecule type" value="Genomic_DNA"/>
</dbReference>
<dbReference type="PROSITE" id="PS51236">
    <property type="entry name" value="TSP_CTER"/>
    <property type="match status" value="1"/>
</dbReference>
<dbReference type="GO" id="GO:0005509">
    <property type="term" value="F:calcium ion binding"/>
    <property type="evidence" value="ECO:0007669"/>
    <property type="project" value="InterPro"/>
</dbReference>